<dbReference type="Proteomes" id="UP000770661">
    <property type="component" value="Unassembled WGS sequence"/>
</dbReference>
<dbReference type="OrthoDB" id="6361090at2759"/>
<accession>A0A8J5CL57</accession>
<dbReference type="EMBL" id="JACEEZ010006893">
    <property type="protein sequence ID" value="KAG0724473.1"/>
    <property type="molecule type" value="Genomic_DNA"/>
</dbReference>
<evidence type="ECO:0000313" key="2">
    <source>
        <dbReference type="Proteomes" id="UP000770661"/>
    </source>
</evidence>
<protein>
    <submittedName>
        <fullName evidence="1">Uncharacterized protein</fullName>
    </submittedName>
</protein>
<gene>
    <name evidence="1" type="ORF">GWK47_005077</name>
</gene>
<dbReference type="AlphaFoldDB" id="A0A8J5CL57"/>
<comment type="caution">
    <text evidence="1">The sequence shown here is derived from an EMBL/GenBank/DDBJ whole genome shotgun (WGS) entry which is preliminary data.</text>
</comment>
<keyword evidence="2" id="KW-1185">Reference proteome</keyword>
<organism evidence="1 2">
    <name type="scientific">Chionoecetes opilio</name>
    <name type="common">Atlantic snow crab</name>
    <name type="synonym">Cancer opilio</name>
    <dbReference type="NCBI Taxonomy" id="41210"/>
    <lineage>
        <taxon>Eukaryota</taxon>
        <taxon>Metazoa</taxon>
        <taxon>Ecdysozoa</taxon>
        <taxon>Arthropoda</taxon>
        <taxon>Crustacea</taxon>
        <taxon>Multicrustacea</taxon>
        <taxon>Malacostraca</taxon>
        <taxon>Eumalacostraca</taxon>
        <taxon>Eucarida</taxon>
        <taxon>Decapoda</taxon>
        <taxon>Pleocyemata</taxon>
        <taxon>Brachyura</taxon>
        <taxon>Eubrachyura</taxon>
        <taxon>Majoidea</taxon>
        <taxon>Majidae</taxon>
        <taxon>Chionoecetes</taxon>
    </lineage>
</organism>
<sequence length="292" mass="32562">MLQLPERGQTEHGELQERVSLVLLLSTHLPGCPGHPLAAAQVLTTLGSRLSASLAKTRLLHAGQANVVRGSVLRQMCLSAAQRVDVTKTFKQFAVFLLHRDDFDETPRWYSGDAQVSAGVAMDSTGRGTKVQWYTHGLPMWPLPFQAIDNTTSKWPHKKKKPANWPNYGLATPLYLAAKGLEGTDLNSSFPCLFLSQTQRNKGLCPDEMYIYLRFTPCYPIEPSQVVCYLAERHARLLLTASCPTTTVIVGYSKRERGHHPPVTTPVHPRLLQETQAFQGHQNPQKPMMRGL</sequence>
<evidence type="ECO:0000313" key="1">
    <source>
        <dbReference type="EMBL" id="KAG0724473.1"/>
    </source>
</evidence>
<proteinExistence type="predicted"/>
<reference evidence="1" key="1">
    <citation type="submission" date="2020-07" db="EMBL/GenBank/DDBJ databases">
        <title>The High-quality genome of the commercially important snow crab, Chionoecetes opilio.</title>
        <authorList>
            <person name="Jeong J.-H."/>
            <person name="Ryu S."/>
        </authorList>
    </citation>
    <scope>NUCLEOTIDE SEQUENCE</scope>
    <source>
        <strain evidence="1">MADBK_172401_WGS</strain>
        <tissue evidence="1">Digestive gland</tissue>
    </source>
</reference>
<name>A0A8J5CL57_CHIOP</name>